<reference evidence="1" key="2">
    <citation type="submission" date="2024-06" db="UniProtKB">
        <authorList>
            <consortium name="EnsemblMetazoa"/>
        </authorList>
    </citation>
    <scope>IDENTIFICATION</scope>
</reference>
<dbReference type="EnsemblMetazoa" id="XM_020007235.1">
    <property type="protein sequence ID" value="XP_019862794.1"/>
    <property type="gene ID" value="LOC109591506"/>
</dbReference>
<protein>
    <submittedName>
        <fullName evidence="1">Uncharacterized protein</fullName>
    </submittedName>
</protein>
<sequence length="135" mass="15130">MNEIAVAENIEKEKCPEVLAVQVFNKHLPLLSKSLSDPVSVARLLYGERVITQTKLNSVEDDGLSFSNKRRVLLAVVKDAIQADHVALQKFSIILRNLTDNVKLGEGILRDYGLIFYNSEETSLIKAEEGRLSNY</sequence>
<organism evidence="1 2">
    <name type="scientific">Amphimedon queenslandica</name>
    <name type="common">Sponge</name>
    <dbReference type="NCBI Taxonomy" id="400682"/>
    <lineage>
        <taxon>Eukaryota</taxon>
        <taxon>Metazoa</taxon>
        <taxon>Porifera</taxon>
        <taxon>Demospongiae</taxon>
        <taxon>Heteroscleromorpha</taxon>
        <taxon>Haplosclerida</taxon>
        <taxon>Niphatidae</taxon>
        <taxon>Amphimedon</taxon>
    </lineage>
</organism>
<evidence type="ECO:0000313" key="2">
    <source>
        <dbReference type="Proteomes" id="UP000007879"/>
    </source>
</evidence>
<dbReference type="RefSeq" id="XP_019862794.1">
    <property type="nucleotide sequence ID" value="XM_020007235.1"/>
</dbReference>
<reference evidence="2" key="1">
    <citation type="journal article" date="2010" name="Nature">
        <title>The Amphimedon queenslandica genome and the evolution of animal complexity.</title>
        <authorList>
            <person name="Srivastava M."/>
            <person name="Simakov O."/>
            <person name="Chapman J."/>
            <person name="Fahey B."/>
            <person name="Gauthier M.E."/>
            <person name="Mitros T."/>
            <person name="Richards G.S."/>
            <person name="Conaco C."/>
            <person name="Dacre M."/>
            <person name="Hellsten U."/>
            <person name="Larroux C."/>
            <person name="Putnam N.H."/>
            <person name="Stanke M."/>
            <person name="Adamska M."/>
            <person name="Darling A."/>
            <person name="Degnan S.M."/>
            <person name="Oakley T.H."/>
            <person name="Plachetzki D.C."/>
            <person name="Zhai Y."/>
            <person name="Adamski M."/>
            <person name="Calcino A."/>
            <person name="Cummins S.F."/>
            <person name="Goodstein D.M."/>
            <person name="Harris C."/>
            <person name="Jackson D.J."/>
            <person name="Leys S.P."/>
            <person name="Shu S."/>
            <person name="Woodcroft B.J."/>
            <person name="Vervoort M."/>
            <person name="Kosik K.S."/>
            <person name="Manning G."/>
            <person name="Degnan B.M."/>
            <person name="Rokhsar D.S."/>
        </authorList>
    </citation>
    <scope>NUCLEOTIDE SEQUENCE [LARGE SCALE GENOMIC DNA]</scope>
</reference>
<dbReference type="GeneID" id="109591506"/>
<accession>A0AAN0K0K4</accession>
<dbReference type="Proteomes" id="UP000007879">
    <property type="component" value="Unassembled WGS sequence"/>
</dbReference>
<keyword evidence="2" id="KW-1185">Reference proteome</keyword>
<proteinExistence type="predicted"/>
<dbReference type="KEGG" id="aqu:109591506"/>
<evidence type="ECO:0000313" key="1">
    <source>
        <dbReference type="EnsemblMetazoa" id="XP_019862794.1"/>
    </source>
</evidence>
<name>A0AAN0K0K4_AMPQE</name>
<dbReference type="AlphaFoldDB" id="A0AAN0K0K4"/>